<sequence length="177" mass="19417">MPVTVRWGTDRFEFDLPPGQIQLAAIRQSIAAYTQLPYDAFQIVHDGAVMTDDSAPVSAYHLRPNSTIAIVANADIPAPLKNTEQALVAAIHSELASARDALLPAHQSFLRDIHSQPKPALAKEHTRLGELLLQALLRLDAIAPEPDWHTARADRKAAVKELQALLDQLDNAWADAR</sequence>
<dbReference type="SUPFAM" id="SSF54236">
    <property type="entry name" value="Ubiquitin-like"/>
    <property type="match status" value="1"/>
</dbReference>
<dbReference type="SUPFAM" id="SSF63491">
    <property type="entry name" value="BAG domain"/>
    <property type="match status" value="1"/>
</dbReference>
<dbReference type="Gene3D" id="3.10.20.90">
    <property type="entry name" value="Phosphatidylinositol 3-kinase Catalytic Subunit, Chain A, domain 1"/>
    <property type="match status" value="1"/>
</dbReference>
<dbReference type="InterPro" id="IPR003103">
    <property type="entry name" value="BAG_domain"/>
</dbReference>
<reference evidence="2 3" key="1">
    <citation type="journal article" date="2018" name="Evol. Lett.">
        <title>Horizontal gene cluster transfer increased hallucinogenic mushroom diversity.</title>
        <authorList>
            <person name="Reynolds H.T."/>
            <person name="Vijayakumar V."/>
            <person name="Gluck-Thaler E."/>
            <person name="Korotkin H.B."/>
            <person name="Matheny P.B."/>
            <person name="Slot J.C."/>
        </authorList>
    </citation>
    <scope>NUCLEOTIDE SEQUENCE [LARGE SCALE GENOMIC DNA]</scope>
    <source>
        <strain evidence="2 3">SRW20</strain>
    </source>
</reference>
<protein>
    <recommendedName>
        <fullName evidence="1">BAG domain-containing protein</fullName>
    </recommendedName>
</protein>
<evidence type="ECO:0000313" key="3">
    <source>
        <dbReference type="Proteomes" id="UP000284706"/>
    </source>
</evidence>
<feature type="domain" description="BAG" evidence="1">
    <location>
        <begin position="123"/>
        <end position="173"/>
    </location>
</feature>
<dbReference type="EMBL" id="NHYE01000423">
    <property type="protein sequence ID" value="PPR05840.1"/>
    <property type="molecule type" value="Genomic_DNA"/>
</dbReference>
<dbReference type="PROSITE" id="PS51035">
    <property type="entry name" value="BAG"/>
    <property type="match status" value="1"/>
</dbReference>
<evidence type="ECO:0000259" key="1">
    <source>
        <dbReference type="PROSITE" id="PS51035"/>
    </source>
</evidence>
<dbReference type="AlphaFoldDB" id="A0A409YS72"/>
<dbReference type="Proteomes" id="UP000284706">
    <property type="component" value="Unassembled WGS sequence"/>
</dbReference>
<organism evidence="2 3">
    <name type="scientific">Gymnopilus dilepis</name>
    <dbReference type="NCBI Taxonomy" id="231916"/>
    <lineage>
        <taxon>Eukaryota</taxon>
        <taxon>Fungi</taxon>
        <taxon>Dikarya</taxon>
        <taxon>Basidiomycota</taxon>
        <taxon>Agaricomycotina</taxon>
        <taxon>Agaricomycetes</taxon>
        <taxon>Agaricomycetidae</taxon>
        <taxon>Agaricales</taxon>
        <taxon>Agaricineae</taxon>
        <taxon>Hymenogastraceae</taxon>
        <taxon>Gymnopilus</taxon>
    </lineage>
</organism>
<comment type="caution">
    <text evidence="2">The sequence shown here is derived from an EMBL/GenBank/DDBJ whole genome shotgun (WGS) entry which is preliminary data.</text>
</comment>
<evidence type="ECO:0000313" key="2">
    <source>
        <dbReference type="EMBL" id="PPR05840.1"/>
    </source>
</evidence>
<gene>
    <name evidence="2" type="ORF">CVT26_010120</name>
</gene>
<dbReference type="InParanoid" id="A0A409YS72"/>
<dbReference type="Pfam" id="PF02179">
    <property type="entry name" value="BAG"/>
    <property type="match status" value="1"/>
</dbReference>
<accession>A0A409YS72</accession>
<dbReference type="GO" id="GO:0051087">
    <property type="term" value="F:protein-folding chaperone binding"/>
    <property type="evidence" value="ECO:0007669"/>
    <property type="project" value="InterPro"/>
</dbReference>
<dbReference type="InterPro" id="IPR029071">
    <property type="entry name" value="Ubiquitin-like_domsf"/>
</dbReference>
<name>A0A409YS72_9AGAR</name>
<dbReference type="OrthoDB" id="417450at2759"/>
<dbReference type="STRING" id="231916.A0A409YS72"/>
<dbReference type="FunCoup" id="A0A409YS72">
    <property type="interactions" value="175"/>
</dbReference>
<proteinExistence type="predicted"/>
<dbReference type="InterPro" id="IPR036533">
    <property type="entry name" value="BAG_dom_sf"/>
</dbReference>
<dbReference type="Gene3D" id="1.20.58.120">
    <property type="entry name" value="BAG domain"/>
    <property type="match status" value="1"/>
</dbReference>
<dbReference type="SMART" id="SM00264">
    <property type="entry name" value="BAG"/>
    <property type="match status" value="1"/>
</dbReference>
<keyword evidence="3" id="KW-1185">Reference proteome</keyword>